<dbReference type="SUPFAM" id="SSF56741">
    <property type="entry name" value="Eukaryotic DNA topoisomerase I, N-terminal DNA-binding fragment"/>
    <property type="match status" value="1"/>
</dbReference>
<keyword evidence="4" id="KW-0799">Topoisomerase</keyword>
<dbReference type="GO" id="GO:0005694">
    <property type="term" value="C:chromosome"/>
    <property type="evidence" value="ECO:0007669"/>
    <property type="project" value="InterPro"/>
</dbReference>
<dbReference type="GO" id="GO:0007059">
    <property type="term" value="P:chromosome segregation"/>
    <property type="evidence" value="ECO:0007669"/>
    <property type="project" value="TreeGrafter"/>
</dbReference>
<dbReference type="EC" id="5.6.2.1" evidence="3"/>
<dbReference type="InterPro" id="IPR013030">
    <property type="entry name" value="DNA_topo_DNA_db_N_dom2"/>
</dbReference>
<dbReference type="InterPro" id="IPR008336">
    <property type="entry name" value="TopoI_DNA-bd_euk"/>
</dbReference>
<gene>
    <name evidence="9" type="ORF">Bca52824_011447</name>
</gene>
<evidence type="ECO:0000313" key="9">
    <source>
        <dbReference type="EMBL" id="KAG2328719.1"/>
    </source>
</evidence>
<dbReference type="CDD" id="cd22907">
    <property type="entry name" value="HFD_NFYB"/>
    <property type="match status" value="1"/>
</dbReference>
<dbReference type="PRINTS" id="PR00416">
    <property type="entry name" value="EUTPISMRASEI"/>
</dbReference>
<dbReference type="Gene3D" id="1.10.20.10">
    <property type="entry name" value="Histone, subunit A"/>
    <property type="match status" value="1"/>
</dbReference>
<keyword evidence="6" id="KW-0413">Isomerase</keyword>
<dbReference type="InterPro" id="IPR009072">
    <property type="entry name" value="Histone-fold"/>
</dbReference>
<dbReference type="InterPro" id="IPR013499">
    <property type="entry name" value="TopoI_euk"/>
</dbReference>
<evidence type="ECO:0000256" key="5">
    <source>
        <dbReference type="ARBA" id="ARBA00023125"/>
    </source>
</evidence>
<evidence type="ECO:0000256" key="3">
    <source>
        <dbReference type="ARBA" id="ARBA00012891"/>
    </source>
</evidence>
<dbReference type="InterPro" id="IPR013500">
    <property type="entry name" value="TopoI_cat_euk"/>
</dbReference>
<dbReference type="GO" id="GO:0005730">
    <property type="term" value="C:nucleolus"/>
    <property type="evidence" value="ECO:0007669"/>
    <property type="project" value="TreeGrafter"/>
</dbReference>
<dbReference type="Pfam" id="PF00808">
    <property type="entry name" value="CBFD_NFYB_HMF"/>
    <property type="match status" value="1"/>
</dbReference>
<dbReference type="SUPFAM" id="SSF47113">
    <property type="entry name" value="Histone-fold"/>
    <property type="match status" value="1"/>
</dbReference>
<dbReference type="SMART" id="SM00435">
    <property type="entry name" value="TOPEUc"/>
    <property type="match status" value="1"/>
</dbReference>
<accession>A0A8X8B8H9</accession>
<comment type="caution">
    <text evidence="9">The sequence shown here is derived from an EMBL/GenBank/DDBJ whole genome shotgun (WGS) entry which is preliminary data.</text>
</comment>
<evidence type="ECO:0000256" key="7">
    <source>
        <dbReference type="PROSITE-ProRule" id="PRU01382"/>
    </source>
</evidence>
<dbReference type="GO" id="GO:0046982">
    <property type="term" value="F:protein heterodimerization activity"/>
    <property type="evidence" value="ECO:0007669"/>
    <property type="project" value="InterPro"/>
</dbReference>
<name>A0A8X8B8H9_BRACI</name>
<evidence type="ECO:0000256" key="6">
    <source>
        <dbReference type="ARBA" id="ARBA00023235"/>
    </source>
</evidence>
<dbReference type="InterPro" id="IPR036202">
    <property type="entry name" value="TopoI_DNA-bd_euk_N_sf"/>
</dbReference>
<comment type="similarity">
    <text evidence="2">Belongs to the type IB topoisomerase family.</text>
</comment>
<keyword evidence="5 7" id="KW-0238">DNA-binding</keyword>
<dbReference type="InterPro" id="IPR001631">
    <property type="entry name" value="TopoI"/>
</dbReference>
<dbReference type="Pfam" id="PF02919">
    <property type="entry name" value="Topoisom_I_N"/>
    <property type="match status" value="1"/>
</dbReference>
<dbReference type="PROSITE" id="PS52038">
    <property type="entry name" value="TOPO_IB_2"/>
    <property type="match status" value="1"/>
</dbReference>
<dbReference type="PANTHER" id="PTHR10290:SF16">
    <property type="entry name" value="DNA TOPOISOMERASE 1 ALPHA"/>
    <property type="match status" value="1"/>
</dbReference>
<evidence type="ECO:0000256" key="4">
    <source>
        <dbReference type="ARBA" id="ARBA00023029"/>
    </source>
</evidence>
<dbReference type="EMBL" id="JAAMPC010000002">
    <property type="protein sequence ID" value="KAG2328719.1"/>
    <property type="molecule type" value="Genomic_DNA"/>
</dbReference>
<dbReference type="InterPro" id="IPR011010">
    <property type="entry name" value="DNA_brk_join_enz"/>
</dbReference>
<dbReference type="PANTHER" id="PTHR10290">
    <property type="entry name" value="DNA TOPOISOMERASE I"/>
    <property type="match status" value="1"/>
</dbReference>
<dbReference type="Gene3D" id="2.170.11.10">
    <property type="entry name" value="DNA Topoisomerase I, domain 2"/>
    <property type="match status" value="1"/>
</dbReference>
<dbReference type="InterPro" id="IPR051062">
    <property type="entry name" value="Topoisomerase_IB"/>
</dbReference>
<evidence type="ECO:0000313" key="10">
    <source>
        <dbReference type="Proteomes" id="UP000886595"/>
    </source>
</evidence>
<dbReference type="GO" id="GO:0006260">
    <property type="term" value="P:DNA replication"/>
    <property type="evidence" value="ECO:0007669"/>
    <property type="project" value="TreeGrafter"/>
</dbReference>
<dbReference type="GO" id="GO:0006265">
    <property type="term" value="P:DNA topological change"/>
    <property type="evidence" value="ECO:0007669"/>
    <property type="project" value="InterPro"/>
</dbReference>
<comment type="catalytic activity">
    <reaction evidence="1">
        <text>ATP-independent breakage of single-stranded DNA, followed by passage and rejoining.</text>
        <dbReference type="EC" id="5.6.2.1"/>
    </reaction>
</comment>
<comment type="caution">
    <text evidence="7">Lacks conserved residue(s) required for the propagation of feature annotation.</text>
</comment>
<evidence type="ECO:0000256" key="1">
    <source>
        <dbReference type="ARBA" id="ARBA00000213"/>
    </source>
</evidence>
<protein>
    <recommendedName>
        <fullName evidence="3">DNA topoisomerase</fullName>
        <ecNumber evidence="3">5.6.2.1</ecNumber>
    </recommendedName>
</protein>
<dbReference type="GO" id="GO:0003917">
    <property type="term" value="F:DNA topoisomerase type I (single strand cut, ATP-independent) activity"/>
    <property type="evidence" value="ECO:0007669"/>
    <property type="project" value="UniProtKB-EC"/>
</dbReference>
<reference evidence="9 10" key="1">
    <citation type="submission" date="2020-02" db="EMBL/GenBank/DDBJ databases">
        <authorList>
            <person name="Ma Q."/>
            <person name="Huang Y."/>
            <person name="Song X."/>
            <person name="Pei D."/>
        </authorList>
    </citation>
    <scope>NUCLEOTIDE SEQUENCE [LARGE SCALE GENOMIC DNA]</scope>
    <source>
        <strain evidence="9">Sxm20200214</strain>
        <tissue evidence="9">Leaf</tissue>
    </source>
</reference>
<proteinExistence type="inferred from homology"/>
<organism evidence="9 10">
    <name type="scientific">Brassica carinata</name>
    <name type="common">Ethiopian mustard</name>
    <name type="synonym">Abyssinian cabbage</name>
    <dbReference type="NCBI Taxonomy" id="52824"/>
    <lineage>
        <taxon>Eukaryota</taxon>
        <taxon>Viridiplantae</taxon>
        <taxon>Streptophyta</taxon>
        <taxon>Embryophyta</taxon>
        <taxon>Tracheophyta</taxon>
        <taxon>Spermatophyta</taxon>
        <taxon>Magnoliopsida</taxon>
        <taxon>eudicotyledons</taxon>
        <taxon>Gunneridae</taxon>
        <taxon>Pentapetalae</taxon>
        <taxon>rosids</taxon>
        <taxon>malvids</taxon>
        <taxon>Brassicales</taxon>
        <taxon>Brassicaceae</taxon>
        <taxon>Brassiceae</taxon>
        <taxon>Brassica</taxon>
    </lineage>
</organism>
<dbReference type="Pfam" id="PF01028">
    <property type="entry name" value="Topoisom_I"/>
    <property type="match status" value="1"/>
</dbReference>
<dbReference type="GO" id="GO:0003677">
    <property type="term" value="F:DNA binding"/>
    <property type="evidence" value="ECO:0007669"/>
    <property type="project" value="UniProtKB-UniRule"/>
</dbReference>
<dbReference type="Proteomes" id="UP000886595">
    <property type="component" value="Unassembled WGS sequence"/>
</dbReference>
<evidence type="ECO:0000259" key="8">
    <source>
        <dbReference type="SMART" id="SM00435"/>
    </source>
</evidence>
<feature type="domain" description="DNA topoisomerase I eukaryotic-type" evidence="8">
    <location>
        <begin position="22"/>
        <end position="241"/>
    </location>
</feature>
<dbReference type="AlphaFoldDB" id="A0A8X8B8H9"/>
<sequence>MWAVVDGVKENVGNFGVEPPRLFRGRGEHPKKRMRIHPSDITMTIGKGVPVPECPIQSLIKSIHNTVTWLTFWNDPINPKEFNYVFLAAGSALKGQSDKEKYEKAINLTNHIENIRATYTKNLTSKDVRKKQIAVATYLIDKLAIRTENEKVKFDLSFGSVREQDRYLPIANISRIMKRALPPNGKIVKDAKDTVQECVSEFISFITRASDKCQKEKRKTVNGEDLLWAMSTFTTTKHRVNY</sequence>
<dbReference type="Gene3D" id="3.90.15.10">
    <property type="entry name" value="Topoisomerase I, Chain A, domain 3"/>
    <property type="match status" value="1"/>
</dbReference>
<evidence type="ECO:0000256" key="2">
    <source>
        <dbReference type="ARBA" id="ARBA00006645"/>
    </source>
</evidence>
<dbReference type="OrthoDB" id="1713194at2759"/>
<dbReference type="InterPro" id="IPR014711">
    <property type="entry name" value="TopoI_cat_a-hlx-sub_euk"/>
</dbReference>
<keyword evidence="10" id="KW-1185">Reference proteome</keyword>
<dbReference type="InterPro" id="IPR003958">
    <property type="entry name" value="CBFA_NFYB_domain"/>
</dbReference>
<dbReference type="SUPFAM" id="SSF56349">
    <property type="entry name" value="DNA breaking-rejoining enzymes"/>
    <property type="match status" value="1"/>
</dbReference>